<dbReference type="AlphaFoldDB" id="A0A1U9KBD5"/>
<dbReference type="PANTHER" id="PTHR20941:SF1">
    <property type="entry name" value="FOLIC ACID SYNTHESIS PROTEIN FOL1"/>
    <property type="match status" value="1"/>
</dbReference>
<protein>
    <recommendedName>
        <fullName evidence="6 13">Dihydropteroate synthase</fullName>
        <shortName evidence="13">DHPS</shortName>
        <ecNumber evidence="5 13">2.5.1.15</ecNumber>
    </recommendedName>
    <alternativeName>
        <fullName evidence="11 13">Dihydropteroate pyrophosphorylase</fullName>
    </alternativeName>
</protein>
<dbReference type="PANTHER" id="PTHR20941">
    <property type="entry name" value="FOLATE SYNTHESIS PROTEINS"/>
    <property type="match status" value="1"/>
</dbReference>
<dbReference type="CDD" id="cd00739">
    <property type="entry name" value="DHPS"/>
    <property type="match status" value="1"/>
</dbReference>
<dbReference type="InterPro" id="IPR045031">
    <property type="entry name" value="DHP_synth-like"/>
</dbReference>
<comment type="similarity">
    <text evidence="4 13">Belongs to the DHPS family.</text>
</comment>
<dbReference type="RefSeq" id="WP_418304081.1">
    <property type="nucleotide sequence ID" value="NZ_CP019699.1"/>
</dbReference>
<evidence type="ECO:0000259" key="14">
    <source>
        <dbReference type="PROSITE" id="PS50972"/>
    </source>
</evidence>
<comment type="pathway">
    <text evidence="3 13">Cofactor biosynthesis; tetrahydrofolate biosynthesis; 7,8-dihydrofolate from 2-amino-4-hydroxy-6-hydroxymethyl-7,8-dihydropteridine diphosphate and 4-aminobenzoate: step 1/2.</text>
</comment>
<dbReference type="InterPro" id="IPR011005">
    <property type="entry name" value="Dihydropteroate_synth-like_sf"/>
</dbReference>
<comment type="function">
    <text evidence="12 13">Catalyzes the condensation of para-aminobenzoate (pABA) with 6-hydroxymethyl-7,8-dihydropterin diphosphate (DHPt-PP) to form 7,8-dihydropteroate (H2Pte), the immediate precursor of folate derivatives.</text>
</comment>
<accession>A0A1U9KBD5</accession>
<feature type="domain" description="Pterin-binding" evidence="14">
    <location>
        <begin position="26"/>
        <end position="279"/>
    </location>
</feature>
<evidence type="ECO:0000256" key="3">
    <source>
        <dbReference type="ARBA" id="ARBA00004763"/>
    </source>
</evidence>
<dbReference type="STRING" id="1471761.B0W44_00400"/>
<dbReference type="Pfam" id="PF00809">
    <property type="entry name" value="Pterin_bind"/>
    <property type="match status" value="1"/>
</dbReference>
<dbReference type="SUPFAM" id="SSF51717">
    <property type="entry name" value="Dihydropteroate synthetase-like"/>
    <property type="match status" value="1"/>
</dbReference>
<keyword evidence="7 13" id="KW-0808">Transferase</keyword>
<dbReference type="Gene3D" id="3.20.20.20">
    <property type="entry name" value="Dihydropteroate synthase-like"/>
    <property type="match status" value="1"/>
</dbReference>
<reference evidence="15 16" key="1">
    <citation type="journal article" date="2015" name="Int. J. Syst. Evol. Microbiol.">
        <title>Novibacillus thermophilus gen. nov., sp. nov., a Gram-staining-negative and moderately thermophilic member of the family Thermoactinomycetaceae.</title>
        <authorList>
            <person name="Yang G."/>
            <person name="Chen J."/>
            <person name="Zhou S."/>
        </authorList>
    </citation>
    <scope>NUCLEOTIDE SEQUENCE [LARGE SCALE GENOMIC DNA]</scope>
    <source>
        <strain evidence="15 16">SG-1</strain>
    </source>
</reference>
<dbReference type="PROSITE" id="PS00792">
    <property type="entry name" value="DHPS_1"/>
    <property type="match status" value="1"/>
</dbReference>
<evidence type="ECO:0000256" key="11">
    <source>
        <dbReference type="ARBA" id="ARBA00030193"/>
    </source>
</evidence>
<comment type="cofactor">
    <cofactor evidence="2 13">
        <name>Mg(2+)</name>
        <dbReference type="ChEBI" id="CHEBI:18420"/>
    </cofactor>
</comment>
<proteinExistence type="inferred from homology"/>
<dbReference type="GO" id="GO:0004156">
    <property type="term" value="F:dihydropteroate synthase activity"/>
    <property type="evidence" value="ECO:0007669"/>
    <property type="project" value="UniProtKB-EC"/>
</dbReference>
<dbReference type="NCBIfam" id="TIGR01496">
    <property type="entry name" value="DHPS"/>
    <property type="match status" value="1"/>
</dbReference>
<keyword evidence="8 13" id="KW-0479">Metal-binding</keyword>
<keyword evidence="16" id="KW-1185">Reference proteome</keyword>
<evidence type="ECO:0000256" key="10">
    <source>
        <dbReference type="ARBA" id="ARBA00022909"/>
    </source>
</evidence>
<dbReference type="EC" id="2.5.1.15" evidence="5 13"/>
<comment type="catalytic activity">
    <reaction evidence="1">
        <text>(7,8-dihydropterin-6-yl)methyl diphosphate + 4-aminobenzoate = 7,8-dihydropteroate + diphosphate</text>
        <dbReference type="Rhea" id="RHEA:19949"/>
        <dbReference type="ChEBI" id="CHEBI:17836"/>
        <dbReference type="ChEBI" id="CHEBI:17839"/>
        <dbReference type="ChEBI" id="CHEBI:33019"/>
        <dbReference type="ChEBI" id="CHEBI:72950"/>
        <dbReference type="EC" id="2.5.1.15"/>
    </reaction>
</comment>
<dbReference type="PROSITE" id="PS00793">
    <property type="entry name" value="DHPS_2"/>
    <property type="match status" value="1"/>
</dbReference>
<evidence type="ECO:0000256" key="6">
    <source>
        <dbReference type="ARBA" id="ARBA00016919"/>
    </source>
</evidence>
<dbReference type="KEGG" id="ntr:B0W44_00400"/>
<dbReference type="GO" id="GO:0046656">
    <property type="term" value="P:folic acid biosynthetic process"/>
    <property type="evidence" value="ECO:0007669"/>
    <property type="project" value="UniProtKB-KW"/>
</dbReference>
<evidence type="ECO:0000256" key="2">
    <source>
        <dbReference type="ARBA" id="ARBA00001946"/>
    </source>
</evidence>
<dbReference type="FunFam" id="3.20.20.20:FF:000006">
    <property type="entry name" value="Dihydropteroate synthase"/>
    <property type="match status" value="1"/>
</dbReference>
<gene>
    <name evidence="15" type="ORF">B0W44_00400</name>
</gene>
<dbReference type="PROSITE" id="PS50972">
    <property type="entry name" value="PTERIN_BINDING"/>
    <property type="match status" value="1"/>
</dbReference>
<dbReference type="GO" id="GO:0005829">
    <property type="term" value="C:cytosol"/>
    <property type="evidence" value="ECO:0007669"/>
    <property type="project" value="TreeGrafter"/>
</dbReference>
<dbReference type="GO" id="GO:0046872">
    <property type="term" value="F:metal ion binding"/>
    <property type="evidence" value="ECO:0007669"/>
    <property type="project" value="UniProtKB-KW"/>
</dbReference>
<evidence type="ECO:0000256" key="12">
    <source>
        <dbReference type="ARBA" id="ARBA00053449"/>
    </source>
</evidence>
<evidence type="ECO:0000256" key="4">
    <source>
        <dbReference type="ARBA" id="ARBA00009503"/>
    </source>
</evidence>
<evidence type="ECO:0000256" key="5">
    <source>
        <dbReference type="ARBA" id="ARBA00012458"/>
    </source>
</evidence>
<evidence type="ECO:0000256" key="13">
    <source>
        <dbReference type="RuleBase" id="RU361205"/>
    </source>
</evidence>
<dbReference type="Proteomes" id="UP000188603">
    <property type="component" value="Chromosome"/>
</dbReference>
<dbReference type="EMBL" id="CP019699">
    <property type="protein sequence ID" value="AQS57311.1"/>
    <property type="molecule type" value="Genomic_DNA"/>
</dbReference>
<evidence type="ECO:0000256" key="9">
    <source>
        <dbReference type="ARBA" id="ARBA00022842"/>
    </source>
</evidence>
<evidence type="ECO:0000313" key="16">
    <source>
        <dbReference type="Proteomes" id="UP000188603"/>
    </source>
</evidence>
<sequence>MNRAERRGPDKPFKVGKWSLPWHERTLVMGILNVTPDSFSDGGQYDSTDAAIEHARRLVEDGADIIDVGGESTRPAGVYGEGAAYVSAEEEKRRVLPVISRLAEEIDAPISIDTYKAEVAEAAIRSGAHIVNDVWGLKRDPKMAEVVARYNVPVVVMHNREQTDYAGPVVQEVLDDLLESVDIAHAAGVEDHHIILDPGIGFAKTYEHNLHVMHHLEQIAYLGYPVLLGTSRKSIVGQTLGLPVDQRVEGTGATLAYGIVKGCHIVRVHDVKEMVRVCRMTDVLVRFPKGVSRDASPV</sequence>
<keyword evidence="9 13" id="KW-0460">Magnesium</keyword>
<dbReference type="UniPathway" id="UPA00077">
    <property type="reaction ID" value="UER00156"/>
</dbReference>
<evidence type="ECO:0000313" key="15">
    <source>
        <dbReference type="EMBL" id="AQS57311.1"/>
    </source>
</evidence>
<keyword evidence="10 13" id="KW-0289">Folate biosynthesis</keyword>
<name>A0A1U9KBD5_9BACL</name>
<evidence type="ECO:0000256" key="8">
    <source>
        <dbReference type="ARBA" id="ARBA00022723"/>
    </source>
</evidence>
<dbReference type="InterPro" id="IPR000489">
    <property type="entry name" value="Pterin-binding_dom"/>
</dbReference>
<dbReference type="InterPro" id="IPR006390">
    <property type="entry name" value="DHP_synth_dom"/>
</dbReference>
<dbReference type="GO" id="GO:0046654">
    <property type="term" value="P:tetrahydrofolate biosynthetic process"/>
    <property type="evidence" value="ECO:0007669"/>
    <property type="project" value="UniProtKB-UniPathway"/>
</dbReference>
<evidence type="ECO:0000256" key="7">
    <source>
        <dbReference type="ARBA" id="ARBA00022679"/>
    </source>
</evidence>
<organism evidence="15 16">
    <name type="scientific">Novibacillus thermophilus</name>
    <dbReference type="NCBI Taxonomy" id="1471761"/>
    <lineage>
        <taxon>Bacteria</taxon>
        <taxon>Bacillati</taxon>
        <taxon>Bacillota</taxon>
        <taxon>Bacilli</taxon>
        <taxon>Bacillales</taxon>
        <taxon>Thermoactinomycetaceae</taxon>
        <taxon>Novibacillus</taxon>
    </lineage>
</organism>
<evidence type="ECO:0000256" key="1">
    <source>
        <dbReference type="ARBA" id="ARBA00000012"/>
    </source>
</evidence>